<keyword evidence="4 11" id="KW-0812">Transmembrane</keyword>
<evidence type="ECO:0000256" key="7">
    <source>
        <dbReference type="ARBA" id="ARBA00023098"/>
    </source>
</evidence>
<evidence type="ECO:0000256" key="2">
    <source>
        <dbReference type="ARBA" id="ARBA00022516"/>
    </source>
</evidence>
<proteinExistence type="predicted"/>
<evidence type="ECO:0000256" key="5">
    <source>
        <dbReference type="ARBA" id="ARBA00022832"/>
    </source>
</evidence>
<reference evidence="12 13" key="1">
    <citation type="journal article" date="2021" name="Elife">
        <title>Chloroplast acquisition without the gene transfer in kleptoplastic sea slugs, Plakobranchus ocellatus.</title>
        <authorList>
            <person name="Maeda T."/>
            <person name="Takahashi S."/>
            <person name="Yoshida T."/>
            <person name="Shimamura S."/>
            <person name="Takaki Y."/>
            <person name="Nagai Y."/>
            <person name="Toyoda A."/>
            <person name="Suzuki Y."/>
            <person name="Arimoto A."/>
            <person name="Ishii H."/>
            <person name="Satoh N."/>
            <person name="Nishiyama T."/>
            <person name="Hasebe M."/>
            <person name="Maruyama T."/>
            <person name="Minagawa J."/>
            <person name="Obokata J."/>
            <person name="Shigenobu S."/>
        </authorList>
    </citation>
    <scope>NUCLEOTIDE SEQUENCE [LARGE SCALE GENOMIC DNA]</scope>
</reference>
<evidence type="ECO:0000256" key="10">
    <source>
        <dbReference type="SAM" id="MobiDB-lite"/>
    </source>
</evidence>
<evidence type="ECO:0000256" key="11">
    <source>
        <dbReference type="SAM" id="Phobius"/>
    </source>
</evidence>
<keyword evidence="3" id="KW-0808">Transferase</keyword>
<feature type="region of interest" description="Disordered" evidence="10">
    <location>
        <begin position="56"/>
        <end position="88"/>
    </location>
</feature>
<dbReference type="EMBL" id="BMAT01013784">
    <property type="protein sequence ID" value="GFS20281.1"/>
    <property type="molecule type" value="Genomic_DNA"/>
</dbReference>
<dbReference type="GO" id="GO:0016020">
    <property type="term" value="C:membrane"/>
    <property type="evidence" value="ECO:0007669"/>
    <property type="project" value="UniProtKB-SubCell"/>
</dbReference>
<keyword evidence="6 11" id="KW-1133">Transmembrane helix</keyword>
<dbReference type="GO" id="GO:0006633">
    <property type="term" value="P:fatty acid biosynthetic process"/>
    <property type="evidence" value="ECO:0007669"/>
    <property type="project" value="UniProtKB-KW"/>
</dbReference>
<comment type="caution">
    <text evidence="12">The sequence shown here is derived from an EMBL/GenBank/DDBJ whole genome shotgun (WGS) entry which is preliminary data.</text>
</comment>
<evidence type="ECO:0000256" key="4">
    <source>
        <dbReference type="ARBA" id="ARBA00022692"/>
    </source>
</evidence>
<evidence type="ECO:0000313" key="13">
    <source>
        <dbReference type="Proteomes" id="UP000762676"/>
    </source>
</evidence>
<keyword evidence="7" id="KW-0443">Lipid metabolism</keyword>
<dbReference type="Pfam" id="PF01151">
    <property type="entry name" value="ELO"/>
    <property type="match status" value="1"/>
</dbReference>
<dbReference type="Proteomes" id="UP000762676">
    <property type="component" value="Unassembled WGS sequence"/>
</dbReference>
<evidence type="ECO:0000256" key="1">
    <source>
        <dbReference type="ARBA" id="ARBA00004141"/>
    </source>
</evidence>
<name>A0AAV4JD59_9GAST</name>
<keyword evidence="5" id="KW-0276">Fatty acid metabolism</keyword>
<evidence type="ECO:0000256" key="6">
    <source>
        <dbReference type="ARBA" id="ARBA00022989"/>
    </source>
</evidence>
<sequence>MGTNTTCNDPNFPQFLNYIGVIYCITILSLFTNFYIQSYLKKKTTKLGVDQGKTASKHLANGTTQHKENGNHSETNGIPPKKKHPHSE</sequence>
<dbReference type="InterPro" id="IPR002076">
    <property type="entry name" value="ELO_fam"/>
</dbReference>
<dbReference type="AlphaFoldDB" id="A0AAV4JD59"/>
<accession>A0AAV4JD59</accession>
<keyword evidence="2" id="KW-0444">Lipid biosynthesis</keyword>
<dbReference type="GO" id="GO:0009922">
    <property type="term" value="F:fatty acid elongase activity"/>
    <property type="evidence" value="ECO:0007669"/>
    <property type="project" value="InterPro"/>
</dbReference>
<comment type="subcellular location">
    <subcellularLocation>
        <location evidence="1">Membrane</location>
        <topology evidence="1">Multi-pass membrane protein</topology>
    </subcellularLocation>
</comment>
<evidence type="ECO:0000256" key="8">
    <source>
        <dbReference type="ARBA" id="ARBA00023136"/>
    </source>
</evidence>
<feature type="transmembrane region" description="Helical" evidence="11">
    <location>
        <begin position="15"/>
        <end position="36"/>
    </location>
</feature>
<gene>
    <name evidence="12" type="ORF">ElyMa_006895700</name>
</gene>
<keyword evidence="9" id="KW-0275">Fatty acid biosynthesis</keyword>
<evidence type="ECO:0000256" key="9">
    <source>
        <dbReference type="ARBA" id="ARBA00023160"/>
    </source>
</evidence>
<keyword evidence="8 11" id="KW-0472">Membrane</keyword>
<protein>
    <submittedName>
        <fullName evidence="12">Elongation of very long chain fatty acids protein</fullName>
    </submittedName>
</protein>
<evidence type="ECO:0000313" key="12">
    <source>
        <dbReference type="EMBL" id="GFS20281.1"/>
    </source>
</evidence>
<keyword evidence="13" id="KW-1185">Reference proteome</keyword>
<organism evidence="12 13">
    <name type="scientific">Elysia marginata</name>
    <dbReference type="NCBI Taxonomy" id="1093978"/>
    <lineage>
        <taxon>Eukaryota</taxon>
        <taxon>Metazoa</taxon>
        <taxon>Spiralia</taxon>
        <taxon>Lophotrochozoa</taxon>
        <taxon>Mollusca</taxon>
        <taxon>Gastropoda</taxon>
        <taxon>Heterobranchia</taxon>
        <taxon>Euthyneura</taxon>
        <taxon>Panpulmonata</taxon>
        <taxon>Sacoglossa</taxon>
        <taxon>Placobranchoidea</taxon>
        <taxon>Plakobranchidae</taxon>
        <taxon>Elysia</taxon>
    </lineage>
</organism>
<evidence type="ECO:0000256" key="3">
    <source>
        <dbReference type="ARBA" id="ARBA00022679"/>
    </source>
</evidence>